<dbReference type="InterPro" id="IPR043729">
    <property type="entry name" value="DUF5672"/>
</dbReference>
<dbReference type="AlphaFoldDB" id="A0A6C0KUA8"/>
<protein>
    <recommendedName>
        <fullName evidence="1">DUF5672 domain-containing protein</fullName>
    </recommendedName>
</protein>
<feature type="domain" description="DUF5672" evidence="1">
    <location>
        <begin position="70"/>
        <end position="189"/>
    </location>
</feature>
<evidence type="ECO:0000313" key="2">
    <source>
        <dbReference type="EMBL" id="QHU20726.1"/>
    </source>
</evidence>
<accession>A0A6C0KUA8</accession>
<sequence length="219" mass="25002">MSACTAVIVEPRNHPALSFVLQNVVTNLPNNWKILIFHGNQNKEVVEHILAELPSSRFLTPIKLNVDNLTITQYNAILMSSAFYNCIPTETMLIFQTDTMILEPMLLDTFLSHDYVGAPWPSGNVGNGGLSLRKKSKMITITQTVLPFHENEDIYFSIQNIVPLHKPSFEEAKQFAVETVFYENPFGIHAPWKYLSIDEMHILIKKYPTIMQLMHLQSL</sequence>
<evidence type="ECO:0000259" key="1">
    <source>
        <dbReference type="Pfam" id="PF18922"/>
    </source>
</evidence>
<organism evidence="2">
    <name type="scientific">viral metagenome</name>
    <dbReference type="NCBI Taxonomy" id="1070528"/>
    <lineage>
        <taxon>unclassified sequences</taxon>
        <taxon>metagenomes</taxon>
        <taxon>organismal metagenomes</taxon>
    </lineage>
</organism>
<dbReference type="EMBL" id="MN740971">
    <property type="protein sequence ID" value="QHU20726.1"/>
    <property type="molecule type" value="Genomic_DNA"/>
</dbReference>
<name>A0A6C0KUA8_9ZZZZ</name>
<reference evidence="2" key="1">
    <citation type="journal article" date="2020" name="Nature">
        <title>Giant virus diversity and host interactions through global metagenomics.</title>
        <authorList>
            <person name="Schulz F."/>
            <person name="Roux S."/>
            <person name="Paez-Espino D."/>
            <person name="Jungbluth S."/>
            <person name="Walsh D.A."/>
            <person name="Denef V.J."/>
            <person name="McMahon K.D."/>
            <person name="Konstantinidis K.T."/>
            <person name="Eloe-Fadrosh E.A."/>
            <person name="Kyrpides N.C."/>
            <person name="Woyke T."/>
        </authorList>
    </citation>
    <scope>NUCLEOTIDE SEQUENCE</scope>
    <source>
        <strain evidence="2">GVMAG-S-3300013093-109</strain>
    </source>
</reference>
<dbReference type="Pfam" id="PF18922">
    <property type="entry name" value="DUF5672"/>
    <property type="match status" value="1"/>
</dbReference>
<proteinExistence type="predicted"/>